<comment type="caution">
    <text evidence="11">The sequence shown here is derived from an EMBL/GenBank/DDBJ whole genome shotgun (WGS) entry which is preliminary data.</text>
</comment>
<dbReference type="SUPFAM" id="SSF52172">
    <property type="entry name" value="CheY-like"/>
    <property type="match status" value="1"/>
</dbReference>
<dbReference type="InterPro" id="IPR003661">
    <property type="entry name" value="HisK_dim/P_dom"/>
</dbReference>
<evidence type="ECO:0000256" key="4">
    <source>
        <dbReference type="ARBA" id="ARBA00022679"/>
    </source>
</evidence>
<dbReference type="RefSeq" id="WP_182809222.1">
    <property type="nucleotide sequence ID" value="NZ_JACJFM010000015.1"/>
</dbReference>
<keyword evidence="5" id="KW-0418">Kinase</keyword>
<dbReference type="InterPro" id="IPR011006">
    <property type="entry name" value="CheY-like_superfamily"/>
</dbReference>
<dbReference type="InterPro" id="IPR000700">
    <property type="entry name" value="PAS-assoc_C"/>
</dbReference>
<dbReference type="Pfam" id="PF00512">
    <property type="entry name" value="HisKA"/>
    <property type="match status" value="1"/>
</dbReference>
<dbReference type="InterPro" id="IPR001610">
    <property type="entry name" value="PAC"/>
</dbReference>
<feature type="domain" description="Histidine kinase" evidence="8">
    <location>
        <begin position="314"/>
        <end position="532"/>
    </location>
</feature>
<feature type="domain" description="Response regulatory" evidence="9">
    <location>
        <begin position="557"/>
        <end position="674"/>
    </location>
</feature>
<dbReference type="InterPro" id="IPR005467">
    <property type="entry name" value="His_kinase_dom"/>
</dbReference>
<dbReference type="InterPro" id="IPR001789">
    <property type="entry name" value="Sig_transdc_resp-reg_receiver"/>
</dbReference>
<evidence type="ECO:0000256" key="6">
    <source>
        <dbReference type="ARBA" id="ARBA00023012"/>
    </source>
</evidence>
<dbReference type="FunFam" id="1.10.287.130:FF:000001">
    <property type="entry name" value="Two-component sensor histidine kinase"/>
    <property type="match status" value="1"/>
</dbReference>
<dbReference type="InterPro" id="IPR035965">
    <property type="entry name" value="PAS-like_dom_sf"/>
</dbReference>
<keyword evidence="4" id="KW-0808">Transferase</keyword>
<dbReference type="PROSITE" id="PS50109">
    <property type="entry name" value="HIS_KIN"/>
    <property type="match status" value="1"/>
</dbReference>
<dbReference type="InterPro" id="IPR036097">
    <property type="entry name" value="HisK_dim/P_sf"/>
</dbReference>
<dbReference type="SUPFAM" id="SSF55785">
    <property type="entry name" value="PYP-like sensor domain (PAS domain)"/>
    <property type="match status" value="1"/>
</dbReference>
<comment type="catalytic activity">
    <reaction evidence="1">
        <text>ATP + protein L-histidine = ADP + protein N-phospho-L-histidine.</text>
        <dbReference type="EC" id="2.7.13.3"/>
    </reaction>
</comment>
<dbReference type="CDD" id="cd00082">
    <property type="entry name" value="HisKA"/>
    <property type="match status" value="1"/>
</dbReference>
<keyword evidence="6" id="KW-0902">Two-component regulatory system</keyword>
<dbReference type="NCBIfam" id="TIGR00229">
    <property type="entry name" value="sensory_box"/>
    <property type="match status" value="1"/>
</dbReference>
<dbReference type="PRINTS" id="PR00344">
    <property type="entry name" value="BCTRLSENSOR"/>
</dbReference>
<dbReference type="PROSITE" id="PS50113">
    <property type="entry name" value="PAC"/>
    <property type="match status" value="1"/>
</dbReference>
<dbReference type="SMART" id="SM00388">
    <property type="entry name" value="HisKA"/>
    <property type="match status" value="1"/>
</dbReference>
<dbReference type="SMART" id="SM00387">
    <property type="entry name" value="HATPase_c"/>
    <property type="match status" value="1"/>
</dbReference>
<dbReference type="Gene3D" id="3.40.50.2300">
    <property type="match status" value="1"/>
</dbReference>
<dbReference type="SMART" id="SM00448">
    <property type="entry name" value="REC"/>
    <property type="match status" value="1"/>
</dbReference>
<organism evidence="11 12">
    <name type="scientific">Oceanospirillum sediminis</name>
    <dbReference type="NCBI Taxonomy" id="2760088"/>
    <lineage>
        <taxon>Bacteria</taxon>
        <taxon>Pseudomonadati</taxon>
        <taxon>Pseudomonadota</taxon>
        <taxon>Gammaproteobacteria</taxon>
        <taxon>Oceanospirillales</taxon>
        <taxon>Oceanospirillaceae</taxon>
        <taxon>Oceanospirillum</taxon>
    </lineage>
</organism>
<dbReference type="Pfam" id="PF02518">
    <property type="entry name" value="HATPase_c"/>
    <property type="match status" value="1"/>
</dbReference>
<dbReference type="GO" id="GO:0000155">
    <property type="term" value="F:phosphorelay sensor kinase activity"/>
    <property type="evidence" value="ECO:0007669"/>
    <property type="project" value="InterPro"/>
</dbReference>
<dbReference type="PROSITE" id="PS50110">
    <property type="entry name" value="RESPONSE_REGULATORY"/>
    <property type="match status" value="1"/>
</dbReference>
<dbReference type="InterPro" id="IPR000014">
    <property type="entry name" value="PAS"/>
</dbReference>
<evidence type="ECO:0000313" key="12">
    <source>
        <dbReference type="Proteomes" id="UP000565262"/>
    </source>
</evidence>
<dbReference type="AlphaFoldDB" id="A0A839IR93"/>
<gene>
    <name evidence="11" type="ORF">H4O21_12570</name>
</gene>
<dbReference type="Proteomes" id="UP000565262">
    <property type="component" value="Unassembled WGS sequence"/>
</dbReference>
<accession>A0A839IR93</accession>
<sequence>MSNQNQAILFEMAVLMSSETSEASLIRTMLQGLIKHTGMYGGLFLTQIRSSEKETTFRVTHSAVNNRFQATPETLYRVKALPSKEQRTTDNSLVSSISPLLTCYQHTLFLPVGTTDAFLLLAEPDWQAVLPDHFFSPVLEHFAVPLQSCRDRERQKHQLQIEIQKRKDIEKRLNLVLDYIPAGVYWQNSQSEIQGVNQWLENDLGNGIQPAGETFDLRKVLSPDSIQQLQNNDDEVLLQGKEIYNQNYYLQRSDASFLWAEINKIPIRDDEGKITGLLGTYRDITGRKLMMEELLHAKESAEQANRAKSSFLASMSHELRTPLNAILGYTQLMEMDEDDLSEEHIISLSEIRTASNHLLQLIDEILDLSKIEAGRIDLSIQDIQPVPMIQEVLALTRPMAESHNITLTSHIESSFRHRIHGDAKRIRQILLNLVSNAIKYNKSHGEVSVTLHTRTDACCISIKDTGIGMSDEQVQRLFQPFERLGMESSTRQGTGIGLVICQKLAEAMQGRIEVTSAAGEGSTFSLVMPAITGETTLSPSDDSTQNNEQILIEAKTRTLYVEDNAANRLLVEKIFSKRPDDSLITVGTPEAGLKVLAEQAFDLILLDINLPGMTGFELLSEIHAHDLSHSATIVAISANAMPSDIDKGISAGFSAYLTKPLNIPEFNRQLNQWLSTEL</sequence>
<evidence type="ECO:0000259" key="8">
    <source>
        <dbReference type="PROSITE" id="PS50109"/>
    </source>
</evidence>
<reference evidence="11 12" key="1">
    <citation type="submission" date="2020-08" db="EMBL/GenBank/DDBJ databases">
        <title>Oceanospirillum sp. nov. isolated from marine sediment.</title>
        <authorList>
            <person name="Ji X."/>
        </authorList>
    </citation>
    <scope>NUCLEOTIDE SEQUENCE [LARGE SCALE GENOMIC DNA]</scope>
    <source>
        <strain evidence="11 12">D5</strain>
    </source>
</reference>
<evidence type="ECO:0000256" key="2">
    <source>
        <dbReference type="ARBA" id="ARBA00012438"/>
    </source>
</evidence>
<dbReference type="InterPro" id="IPR036890">
    <property type="entry name" value="HATPase_C_sf"/>
</dbReference>
<evidence type="ECO:0000256" key="1">
    <source>
        <dbReference type="ARBA" id="ARBA00000085"/>
    </source>
</evidence>
<dbReference type="Pfam" id="PF08448">
    <property type="entry name" value="PAS_4"/>
    <property type="match status" value="1"/>
</dbReference>
<dbReference type="Pfam" id="PF00072">
    <property type="entry name" value="Response_reg"/>
    <property type="match status" value="1"/>
</dbReference>
<keyword evidence="12" id="KW-1185">Reference proteome</keyword>
<dbReference type="GO" id="GO:0005886">
    <property type="term" value="C:plasma membrane"/>
    <property type="evidence" value="ECO:0007669"/>
    <property type="project" value="TreeGrafter"/>
</dbReference>
<dbReference type="GO" id="GO:0009927">
    <property type="term" value="F:histidine phosphotransfer kinase activity"/>
    <property type="evidence" value="ECO:0007669"/>
    <property type="project" value="TreeGrafter"/>
</dbReference>
<evidence type="ECO:0000313" key="11">
    <source>
        <dbReference type="EMBL" id="MBB1487441.1"/>
    </source>
</evidence>
<dbReference type="CDD" id="cd16922">
    <property type="entry name" value="HATPase_EvgS-ArcB-TorS-like"/>
    <property type="match status" value="1"/>
</dbReference>
<dbReference type="InterPro" id="IPR003594">
    <property type="entry name" value="HATPase_dom"/>
</dbReference>
<dbReference type="CDD" id="cd17546">
    <property type="entry name" value="REC_hyHK_CKI1_RcsC-like"/>
    <property type="match status" value="1"/>
</dbReference>
<evidence type="ECO:0000259" key="10">
    <source>
        <dbReference type="PROSITE" id="PS50113"/>
    </source>
</evidence>
<evidence type="ECO:0000259" key="9">
    <source>
        <dbReference type="PROSITE" id="PS50110"/>
    </source>
</evidence>
<evidence type="ECO:0000256" key="3">
    <source>
        <dbReference type="ARBA" id="ARBA00022553"/>
    </source>
</evidence>
<feature type="domain" description="PAC" evidence="10">
    <location>
        <begin position="244"/>
        <end position="296"/>
    </location>
</feature>
<name>A0A839IR93_9GAMM</name>
<dbReference type="Gene3D" id="3.30.450.20">
    <property type="entry name" value="PAS domain"/>
    <property type="match status" value="1"/>
</dbReference>
<evidence type="ECO:0000256" key="7">
    <source>
        <dbReference type="PROSITE-ProRule" id="PRU00169"/>
    </source>
</evidence>
<dbReference type="EC" id="2.7.13.3" evidence="2"/>
<dbReference type="FunFam" id="3.30.565.10:FF:000010">
    <property type="entry name" value="Sensor histidine kinase RcsC"/>
    <property type="match status" value="1"/>
</dbReference>
<dbReference type="PANTHER" id="PTHR43047:SF72">
    <property type="entry name" value="OSMOSENSING HISTIDINE PROTEIN KINASE SLN1"/>
    <property type="match status" value="1"/>
</dbReference>
<dbReference type="SUPFAM" id="SSF47384">
    <property type="entry name" value="Homodimeric domain of signal transducing histidine kinase"/>
    <property type="match status" value="1"/>
</dbReference>
<dbReference type="Gene3D" id="3.30.565.10">
    <property type="entry name" value="Histidine kinase-like ATPase, C-terminal domain"/>
    <property type="match status" value="1"/>
</dbReference>
<dbReference type="SMART" id="SM00086">
    <property type="entry name" value="PAC"/>
    <property type="match status" value="1"/>
</dbReference>
<dbReference type="InterPro" id="IPR004358">
    <property type="entry name" value="Sig_transdc_His_kin-like_C"/>
</dbReference>
<dbReference type="PANTHER" id="PTHR43047">
    <property type="entry name" value="TWO-COMPONENT HISTIDINE PROTEIN KINASE"/>
    <property type="match status" value="1"/>
</dbReference>
<dbReference type="EMBL" id="JACJFM010000015">
    <property type="protein sequence ID" value="MBB1487441.1"/>
    <property type="molecule type" value="Genomic_DNA"/>
</dbReference>
<keyword evidence="3 7" id="KW-0597">Phosphoprotein</keyword>
<dbReference type="SUPFAM" id="SSF55874">
    <property type="entry name" value="ATPase domain of HSP90 chaperone/DNA topoisomerase II/histidine kinase"/>
    <property type="match status" value="1"/>
</dbReference>
<feature type="modified residue" description="4-aspartylphosphate" evidence="7">
    <location>
        <position position="607"/>
    </location>
</feature>
<dbReference type="Gene3D" id="1.10.287.130">
    <property type="match status" value="1"/>
</dbReference>
<protein>
    <recommendedName>
        <fullName evidence="2">histidine kinase</fullName>
        <ecNumber evidence="2">2.7.13.3</ecNumber>
    </recommendedName>
</protein>
<dbReference type="InterPro" id="IPR013656">
    <property type="entry name" value="PAS_4"/>
</dbReference>
<proteinExistence type="predicted"/>
<evidence type="ECO:0000256" key="5">
    <source>
        <dbReference type="ARBA" id="ARBA00022777"/>
    </source>
</evidence>